<gene>
    <name evidence="1" type="ORF">HHL14_29545</name>
</gene>
<evidence type="ECO:0000313" key="1">
    <source>
        <dbReference type="EMBL" id="NML34955.1"/>
    </source>
</evidence>
<evidence type="ECO:0000313" key="2">
    <source>
        <dbReference type="Proteomes" id="UP000583127"/>
    </source>
</evidence>
<evidence type="ECO:0008006" key="3">
    <source>
        <dbReference type="Google" id="ProtNLM"/>
    </source>
</evidence>
<dbReference type="NCBIfam" id="NF047561">
    <property type="entry name" value="orf58_phage_fam"/>
    <property type="match status" value="1"/>
</dbReference>
<organism evidence="1 2">
    <name type="scientific">Paraburkholderia antibiotica</name>
    <dbReference type="NCBI Taxonomy" id="2728839"/>
    <lineage>
        <taxon>Bacteria</taxon>
        <taxon>Pseudomonadati</taxon>
        <taxon>Pseudomonadota</taxon>
        <taxon>Betaproteobacteria</taxon>
        <taxon>Burkholderiales</taxon>
        <taxon>Burkholderiaceae</taxon>
        <taxon>Paraburkholderia</taxon>
    </lineage>
</organism>
<accession>A0A7Y0FGE8</accession>
<sequence length="320" mass="34453">MTAQFLRKVSLIVGNASGQGLDLSELHIRFTIWSATTQSPKHTTIRVYNVADATAKRLQQEFQQVFLQAGYGDNVGQIFSGAIKQIRKGRENATDTFIDIIAADGDEAYNWSVVNTTLAAGWSQTDYHGALIQSMSPYGVTAGYVPQFASTQLPRGKVCYGMTRDYMRQLAGASGTQWTVQDGRLHMIPVNGVMPGQSIVITSATGMVGIPTQTVDGILVKCLLNPNIIPGGRIQIDNASVQQIQFDVSYGAVSNFYDPTSANKNTGLDADGFYKVYAMTQTGDTRGPAFYTDMICAAVNGTQPLTSTYTNAVVNGQQGG</sequence>
<dbReference type="EMBL" id="JABBFZ010000027">
    <property type="protein sequence ID" value="NML34955.1"/>
    <property type="molecule type" value="Genomic_DNA"/>
</dbReference>
<reference evidence="1 2" key="1">
    <citation type="submission" date="2020-04" db="EMBL/GenBank/DDBJ databases">
        <title>Paraburkholderia sp. G-4-1-8 isolated from soil.</title>
        <authorList>
            <person name="Dahal R.H."/>
        </authorList>
    </citation>
    <scope>NUCLEOTIDE SEQUENCE [LARGE SCALE GENOMIC DNA]</scope>
    <source>
        <strain evidence="1 2">G-4-1-8</strain>
    </source>
</reference>
<dbReference type="Proteomes" id="UP000583127">
    <property type="component" value="Unassembled WGS sequence"/>
</dbReference>
<proteinExistence type="predicted"/>
<protein>
    <recommendedName>
        <fullName evidence="3">Bacteriophage protein</fullName>
    </recommendedName>
</protein>
<keyword evidence="2" id="KW-1185">Reference proteome</keyword>
<comment type="caution">
    <text evidence="1">The sequence shown here is derived from an EMBL/GenBank/DDBJ whole genome shotgun (WGS) entry which is preliminary data.</text>
</comment>
<name>A0A7Y0FGE8_9BURK</name>
<dbReference type="AlphaFoldDB" id="A0A7Y0FGE8"/>